<accession>A0ABW3WQN5</accession>
<keyword evidence="1" id="KW-0732">Signal</keyword>
<evidence type="ECO:0000313" key="4">
    <source>
        <dbReference type="Proteomes" id="UP001597241"/>
    </source>
</evidence>
<protein>
    <submittedName>
        <fullName evidence="3">Porin family protein</fullName>
    </submittedName>
</protein>
<gene>
    <name evidence="3" type="ORF">ACFQ5N_09525</name>
</gene>
<evidence type="ECO:0000256" key="1">
    <source>
        <dbReference type="SAM" id="SignalP"/>
    </source>
</evidence>
<proteinExistence type="predicted"/>
<evidence type="ECO:0000313" key="3">
    <source>
        <dbReference type="EMBL" id="MFD1294073.1"/>
    </source>
</evidence>
<dbReference type="Proteomes" id="UP001597241">
    <property type="component" value="Unassembled WGS sequence"/>
</dbReference>
<feature type="signal peptide" evidence="1">
    <location>
        <begin position="1"/>
        <end position="22"/>
    </location>
</feature>
<organism evidence="3 4">
    <name type="scientific">Lutibacter holmesii</name>
    <dbReference type="NCBI Taxonomy" id="1137985"/>
    <lineage>
        <taxon>Bacteria</taxon>
        <taxon>Pseudomonadati</taxon>
        <taxon>Bacteroidota</taxon>
        <taxon>Flavobacteriia</taxon>
        <taxon>Flavobacteriales</taxon>
        <taxon>Flavobacteriaceae</taxon>
        <taxon>Lutibacter</taxon>
    </lineage>
</organism>
<dbReference type="InterPro" id="IPR025665">
    <property type="entry name" value="Beta-barrel_OMP_2"/>
</dbReference>
<feature type="domain" description="Outer membrane protein beta-barrel" evidence="2">
    <location>
        <begin position="21"/>
        <end position="172"/>
    </location>
</feature>
<comment type="caution">
    <text evidence="3">The sequence shown here is derived from an EMBL/GenBank/DDBJ whole genome shotgun (WGS) entry which is preliminary data.</text>
</comment>
<dbReference type="RefSeq" id="WP_386809266.1">
    <property type="nucleotide sequence ID" value="NZ_JBHTMV010000004.1"/>
</dbReference>
<name>A0ABW3WQN5_9FLAO</name>
<keyword evidence="4" id="KW-1185">Reference proteome</keyword>
<dbReference type="Pfam" id="PF13568">
    <property type="entry name" value="OMP_b-brl_2"/>
    <property type="match status" value="1"/>
</dbReference>
<sequence>MKKIILSVSILLLAITSINAQASFGIKGGVNFASILNENINGVKGRTSFNVGLVAEVETSYSTAVQVELLYSGQGFKYNGGGIIGGVEALEDTYRLDYLNLPVVFKYYFKEGFSFESGPQLGILLSAKAVDADVKVGDAFTDLTFDWLIGFGYKFDNGFNVNARYTLGLTDIWKGPTVNPPYYYYNYGKVNGVFQLTLGYYFN</sequence>
<dbReference type="EMBL" id="JBHTMV010000004">
    <property type="protein sequence ID" value="MFD1294073.1"/>
    <property type="molecule type" value="Genomic_DNA"/>
</dbReference>
<evidence type="ECO:0000259" key="2">
    <source>
        <dbReference type="Pfam" id="PF13568"/>
    </source>
</evidence>
<feature type="chain" id="PRO_5046282331" evidence="1">
    <location>
        <begin position="23"/>
        <end position="203"/>
    </location>
</feature>
<reference evidence="4" key="1">
    <citation type="journal article" date="2019" name="Int. J. Syst. Evol. Microbiol.">
        <title>The Global Catalogue of Microorganisms (GCM) 10K type strain sequencing project: providing services to taxonomists for standard genome sequencing and annotation.</title>
        <authorList>
            <consortium name="The Broad Institute Genomics Platform"/>
            <consortium name="The Broad Institute Genome Sequencing Center for Infectious Disease"/>
            <person name="Wu L."/>
            <person name="Ma J."/>
        </authorList>
    </citation>
    <scope>NUCLEOTIDE SEQUENCE [LARGE SCALE GENOMIC DNA]</scope>
    <source>
        <strain evidence="4">CCUG 62221</strain>
    </source>
</reference>